<evidence type="ECO:0000313" key="13">
    <source>
        <dbReference type="Proteomes" id="UP000192273"/>
    </source>
</evidence>
<evidence type="ECO:0000256" key="3">
    <source>
        <dbReference type="ARBA" id="ARBA00022448"/>
    </source>
</evidence>
<dbReference type="PANTHER" id="PTHR43840:SF15">
    <property type="entry name" value="MITOCHONDRIAL METAL TRANSPORTER 1-RELATED"/>
    <property type="match status" value="1"/>
</dbReference>
<feature type="transmembrane region" description="Helical" evidence="9">
    <location>
        <begin position="167"/>
        <end position="187"/>
    </location>
</feature>
<evidence type="ECO:0000313" key="12">
    <source>
        <dbReference type="EMBL" id="ARE82101.1"/>
    </source>
</evidence>
<evidence type="ECO:0000256" key="2">
    <source>
        <dbReference type="ARBA" id="ARBA00008114"/>
    </source>
</evidence>
<evidence type="ECO:0000256" key="6">
    <source>
        <dbReference type="ARBA" id="ARBA00022989"/>
    </source>
</evidence>
<evidence type="ECO:0000256" key="7">
    <source>
        <dbReference type="ARBA" id="ARBA00023136"/>
    </source>
</evidence>
<keyword evidence="4" id="KW-1003">Cell membrane</keyword>
<keyword evidence="13" id="KW-1185">Reference proteome</keyword>
<feature type="domain" description="Cation efflux protein cytoplasmic" evidence="11">
    <location>
        <begin position="227"/>
        <end position="300"/>
    </location>
</feature>
<evidence type="ECO:0000256" key="9">
    <source>
        <dbReference type="SAM" id="Phobius"/>
    </source>
</evidence>
<feature type="domain" description="Cation efflux protein transmembrane" evidence="10">
    <location>
        <begin position="25"/>
        <end position="216"/>
    </location>
</feature>
<dbReference type="Pfam" id="PF16916">
    <property type="entry name" value="ZT_dimer"/>
    <property type="match status" value="1"/>
</dbReference>
<dbReference type="SUPFAM" id="SSF160240">
    <property type="entry name" value="Cation efflux protein cytoplasmic domain-like"/>
    <property type="match status" value="1"/>
</dbReference>
<dbReference type="NCBIfam" id="TIGR01297">
    <property type="entry name" value="CDF"/>
    <property type="match status" value="1"/>
</dbReference>
<keyword evidence="5 9" id="KW-0812">Transmembrane</keyword>
<dbReference type="InterPro" id="IPR002524">
    <property type="entry name" value="Cation_efflux"/>
</dbReference>
<dbReference type="Gene3D" id="3.30.70.1350">
    <property type="entry name" value="Cation efflux protein, cytoplasmic domain"/>
    <property type="match status" value="1"/>
</dbReference>
<protein>
    <recommendedName>
        <fullName evidence="8">Protein p34</fullName>
    </recommendedName>
</protein>
<dbReference type="KEGG" id="rmm:ROSMUCSMR3_00597"/>
<organism evidence="12 13">
    <name type="scientific">Roseovarius mucosus</name>
    <dbReference type="NCBI Taxonomy" id="215743"/>
    <lineage>
        <taxon>Bacteria</taxon>
        <taxon>Pseudomonadati</taxon>
        <taxon>Pseudomonadota</taxon>
        <taxon>Alphaproteobacteria</taxon>
        <taxon>Rhodobacterales</taxon>
        <taxon>Roseobacteraceae</taxon>
        <taxon>Roseovarius</taxon>
    </lineage>
</organism>
<keyword evidence="3" id="KW-0813">Transport</keyword>
<feature type="transmembrane region" description="Helical" evidence="9">
    <location>
        <begin position="127"/>
        <end position="146"/>
    </location>
</feature>
<dbReference type="FunFam" id="3.30.70.1350:FF:000002">
    <property type="entry name" value="Ferrous-iron efflux pump FieF"/>
    <property type="match status" value="1"/>
</dbReference>
<gene>
    <name evidence="12" type="primary">fieF</name>
    <name evidence="12" type="ORF">ROSMUCSMR3_00597</name>
</gene>
<dbReference type="InterPro" id="IPR036837">
    <property type="entry name" value="Cation_efflux_CTD_sf"/>
</dbReference>
<evidence type="ECO:0000256" key="8">
    <source>
        <dbReference type="ARBA" id="ARBA00068882"/>
    </source>
</evidence>
<feature type="transmembrane region" description="Helical" evidence="9">
    <location>
        <begin position="21"/>
        <end position="42"/>
    </location>
</feature>
<dbReference type="InterPro" id="IPR050291">
    <property type="entry name" value="CDF_Transporter"/>
</dbReference>
<accession>A0A1V0RK49</accession>
<dbReference type="GO" id="GO:0015341">
    <property type="term" value="F:zinc efflux antiporter activity"/>
    <property type="evidence" value="ECO:0007669"/>
    <property type="project" value="TreeGrafter"/>
</dbReference>
<dbReference type="GO" id="GO:0015093">
    <property type="term" value="F:ferrous iron transmembrane transporter activity"/>
    <property type="evidence" value="ECO:0007669"/>
    <property type="project" value="TreeGrafter"/>
</dbReference>
<dbReference type="AlphaFoldDB" id="A0A1V0RK49"/>
<feature type="transmembrane region" description="Helical" evidence="9">
    <location>
        <begin position="89"/>
        <end position="107"/>
    </location>
</feature>
<dbReference type="InterPro" id="IPR058533">
    <property type="entry name" value="Cation_efflux_TM"/>
</dbReference>
<name>A0A1V0RK49_9RHOB</name>
<evidence type="ECO:0000259" key="11">
    <source>
        <dbReference type="Pfam" id="PF16916"/>
    </source>
</evidence>
<evidence type="ECO:0000256" key="5">
    <source>
        <dbReference type="ARBA" id="ARBA00022692"/>
    </source>
</evidence>
<keyword evidence="7 9" id="KW-0472">Membrane</keyword>
<comment type="subcellular location">
    <subcellularLocation>
        <location evidence="1">Cell membrane</location>
        <topology evidence="1">Multi-pass membrane protein</topology>
    </subcellularLocation>
</comment>
<proteinExistence type="inferred from homology"/>
<keyword evidence="6 9" id="KW-1133">Transmembrane helix</keyword>
<sequence>MACRSNPVSDAGTVNARVMRLAIGSLIVGLIVLALKALAWALTGSLALMSDALESLVNLATALAVIVALRVARRPADDNHPFGHHKAEFFSAVLEGVLIVIAALFILREAYDGFQAPRAMDAPLLGMAINMAAGTINAIWALALIRNGRRYRSPALVADGKHLMTDVVSSVGVLFGVGLALATGWLWLDPAMAVLVAVNILWSGSMVIKASLSGLMDEAVSEAELATIRRVIETAASDDAALQAHDLRTRHAGPVTFIEFHLVMPGATTVEAAHDLCDRIEAALMAALPGARVTIHVEPEHKAKHSGHVVLS</sequence>
<evidence type="ECO:0000256" key="4">
    <source>
        <dbReference type="ARBA" id="ARBA00022475"/>
    </source>
</evidence>
<evidence type="ECO:0000259" key="10">
    <source>
        <dbReference type="Pfam" id="PF01545"/>
    </source>
</evidence>
<dbReference type="GO" id="GO:0015086">
    <property type="term" value="F:cadmium ion transmembrane transporter activity"/>
    <property type="evidence" value="ECO:0007669"/>
    <property type="project" value="TreeGrafter"/>
</dbReference>
<evidence type="ECO:0000256" key="1">
    <source>
        <dbReference type="ARBA" id="ARBA00004651"/>
    </source>
</evidence>
<dbReference type="InterPro" id="IPR027469">
    <property type="entry name" value="Cation_efflux_TMD_sf"/>
</dbReference>
<reference evidence="12 13" key="1">
    <citation type="submission" date="2017-03" db="EMBL/GenBank/DDBJ databases">
        <title>Genome Sequence of Roseovarius mucosus strain SMR3 Isolated from a culture of the Diatom Skeletonema marinoi.</title>
        <authorList>
            <person name="Topel M."/>
            <person name="Pinder M."/>
            <person name="Johansson O.N."/>
            <person name="Kourtchenko O."/>
            <person name="Godhe A."/>
            <person name="Clarke A.K."/>
        </authorList>
    </citation>
    <scope>NUCLEOTIDE SEQUENCE [LARGE SCALE GENOMIC DNA]</scope>
    <source>
        <strain evidence="12 13">SMR3</strain>
    </source>
</reference>
<dbReference type="GO" id="GO:0005886">
    <property type="term" value="C:plasma membrane"/>
    <property type="evidence" value="ECO:0007669"/>
    <property type="project" value="UniProtKB-SubCell"/>
</dbReference>
<feature type="transmembrane region" description="Helical" evidence="9">
    <location>
        <begin position="48"/>
        <end position="69"/>
    </location>
</feature>
<dbReference type="Proteomes" id="UP000192273">
    <property type="component" value="Chromosome"/>
</dbReference>
<dbReference type="InterPro" id="IPR027470">
    <property type="entry name" value="Cation_efflux_CTD"/>
</dbReference>
<dbReference type="PANTHER" id="PTHR43840">
    <property type="entry name" value="MITOCHONDRIAL METAL TRANSPORTER 1-RELATED"/>
    <property type="match status" value="1"/>
</dbReference>
<dbReference type="Pfam" id="PF01545">
    <property type="entry name" value="Cation_efflux"/>
    <property type="match status" value="1"/>
</dbReference>
<dbReference type="SUPFAM" id="SSF161111">
    <property type="entry name" value="Cation efflux protein transmembrane domain-like"/>
    <property type="match status" value="1"/>
</dbReference>
<dbReference type="GO" id="GO:0006882">
    <property type="term" value="P:intracellular zinc ion homeostasis"/>
    <property type="evidence" value="ECO:0007669"/>
    <property type="project" value="TreeGrafter"/>
</dbReference>
<comment type="similarity">
    <text evidence="2">Belongs to the cation diffusion facilitator (CDF) transporter (TC 2.A.4) family.</text>
</comment>
<dbReference type="EMBL" id="CP020474">
    <property type="protein sequence ID" value="ARE82101.1"/>
    <property type="molecule type" value="Genomic_DNA"/>
</dbReference>
<dbReference type="Gene3D" id="1.20.1510.10">
    <property type="entry name" value="Cation efflux protein transmembrane domain"/>
    <property type="match status" value="1"/>
</dbReference>